<feature type="region of interest" description="Disordered" evidence="2">
    <location>
        <begin position="398"/>
        <end position="425"/>
    </location>
</feature>
<feature type="region of interest" description="Disordered" evidence="2">
    <location>
        <begin position="846"/>
        <end position="909"/>
    </location>
</feature>
<feature type="region of interest" description="Disordered" evidence="2">
    <location>
        <begin position="686"/>
        <end position="719"/>
    </location>
</feature>
<feature type="region of interest" description="Disordered" evidence="2">
    <location>
        <begin position="265"/>
        <end position="296"/>
    </location>
</feature>
<feature type="region of interest" description="Disordered" evidence="2">
    <location>
        <begin position="521"/>
        <end position="640"/>
    </location>
</feature>
<evidence type="ECO:0000256" key="1">
    <source>
        <dbReference type="SAM" id="Coils"/>
    </source>
</evidence>
<accession>A0ABD3I7Y8</accession>
<feature type="compositionally biased region" description="Basic and acidic residues" evidence="2">
    <location>
        <begin position="552"/>
        <end position="564"/>
    </location>
</feature>
<organism evidence="3 4">
    <name type="scientific">Riccia sorocarpa</name>
    <dbReference type="NCBI Taxonomy" id="122646"/>
    <lineage>
        <taxon>Eukaryota</taxon>
        <taxon>Viridiplantae</taxon>
        <taxon>Streptophyta</taxon>
        <taxon>Embryophyta</taxon>
        <taxon>Marchantiophyta</taxon>
        <taxon>Marchantiopsida</taxon>
        <taxon>Marchantiidae</taxon>
        <taxon>Marchantiales</taxon>
        <taxon>Ricciaceae</taxon>
        <taxon>Riccia</taxon>
    </lineage>
</organism>
<feature type="region of interest" description="Disordered" evidence="2">
    <location>
        <begin position="952"/>
        <end position="1032"/>
    </location>
</feature>
<feature type="region of interest" description="Disordered" evidence="2">
    <location>
        <begin position="179"/>
        <end position="219"/>
    </location>
</feature>
<evidence type="ECO:0000256" key="2">
    <source>
        <dbReference type="SAM" id="MobiDB-lite"/>
    </source>
</evidence>
<feature type="compositionally biased region" description="Basic and acidic residues" evidence="2">
    <location>
        <begin position="620"/>
        <end position="629"/>
    </location>
</feature>
<dbReference type="Proteomes" id="UP001633002">
    <property type="component" value="Unassembled WGS sequence"/>
</dbReference>
<feature type="compositionally biased region" description="Basic and acidic residues" evidence="2">
    <location>
        <begin position="595"/>
        <end position="612"/>
    </location>
</feature>
<feature type="coiled-coil region" evidence="1">
    <location>
        <begin position="748"/>
        <end position="817"/>
    </location>
</feature>
<keyword evidence="4" id="KW-1185">Reference proteome</keyword>
<feature type="compositionally biased region" description="Polar residues" evidence="2">
    <location>
        <begin position="896"/>
        <end position="908"/>
    </location>
</feature>
<comment type="caution">
    <text evidence="3">The sequence shown here is derived from an EMBL/GenBank/DDBJ whole genome shotgun (WGS) entry which is preliminary data.</text>
</comment>
<dbReference type="PANTHER" id="PTHR35468:SF1">
    <property type="entry name" value="MYOSIN-LIKE PROTEIN"/>
    <property type="match status" value="1"/>
</dbReference>
<feature type="compositionally biased region" description="Basic and acidic residues" evidence="2">
    <location>
        <begin position="866"/>
        <end position="895"/>
    </location>
</feature>
<feature type="region of interest" description="Disordered" evidence="2">
    <location>
        <begin position="345"/>
        <end position="365"/>
    </location>
</feature>
<feature type="compositionally biased region" description="Polar residues" evidence="2">
    <location>
        <begin position="345"/>
        <end position="354"/>
    </location>
</feature>
<proteinExistence type="predicted"/>
<keyword evidence="1" id="KW-0175">Coiled coil</keyword>
<sequence>MPSRLVQPGSREAASADAHIVGKKGEKKVRFEDHERAAGLAKLKEKSRISLDGVIVKDRRTGELLPFGEHHHHHPVLLQQQEIVENKTPVIHESEEVRLKGKLKWLFEQDRMFWESTDSRASSPKHVIDIDIATPNPFSDVQQPKDDPELCSRIKARNDEKIPNAAKGGNVTLNVGATGGDEDVEYGPRKGEGVQFEKNRVKPNPQSHKASEDHGRPWKCNDISELESFGIGARAIDRECSSPPMHSGEFRDAAGSFKESLGVERAPNFSRSEKMPTRRTSVSKEASDPKKPHKPALFDLSSQWYQGFNFGRKGLAHKEDEELGGEEIGGDDIIWRSSSKLQLPTRRNTVGSNHSIHKESNQQKTFAKPMNLSFRPTEAEEPGLVEAEISELDLGVGGGGDAHATDYEDADNSSPLWSSDDEDGINERNKVGAAGYVEEIRDRNTLLKAKCDLLSKEKEIAVRKWKRSCVEIEQAAQMAQALRSAIETLLEVSIGNDSSIDSKSKRTTLEAHTRTLKARMEKLRRKGAGGPAVDACKESERSPGVSAPSKGRKAEIDARKESERSPGVSAPSKGRKAEMSKKKSSGVRDFATPKVPRDTENNVEDLKARLEKLMLATNSRETEHVIPRPRDRKKKTTQGTLFREKTELKITDWYNSLSAELSGELIPQPNGSNIDKCDLSSESGQTIEHSCNLTPADSKQVSPQHRSRQGEDTASIQSTEETKIRVIHKIAEEVRAESEQWYQVQELLQRVGEDMKRLQEACDTWERRALLAEAQVETLLHEDQERKERPSTGDEKIAELRTEMVRLKDTVDEVRKQLVNVEPSRWFEAAHKFGYAFAPVIRPTSISADSSPRHHQHQCHSAADSGEVRESVEDRVRRELRQKQAMDCDSHKDHCQQQPSCSGSSTPVTERFRPIPAARRDHKLQSSQWAKEIARAEEDEIFLQSKMQARSDALQQVPRAAESKPGRAGSAPEEEASVLHSHQESVSAGATGEAKSLKLESNFADDNQFSSKDVPKDTVSPLVDTPSIPKDAAADDVLRNASLPSALTRSPLKVVLGNVASSKENKKPF</sequence>
<feature type="region of interest" description="Disordered" evidence="2">
    <location>
        <begin position="1"/>
        <end position="27"/>
    </location>
</feature>
<protein>
    <submittedName>
        <fullName evidence="3">Uncharacterized protein</fullName>
    </submittedName>
</protein>
<feature type="compositionally biased region" description="Polar residues" evidence="2">
    <location>
        <begin position="686"/>
        <end position="704"/>
    </location>
</feature>
<dbReference type="EMBL" id="JBJQOH010000001">
    <property type="protein sequence ID" value="KAL3699767.1"/>
    <property type="molecule type" value="Genomic_DNA"/>
</dbReference>
<evidence type="ECO:0000313" key="4">
    <source>
        <dbReference type="Proteomes" id="UP001633002"/>
    </source>
</evidence>
<name>A0ABD3I7Y8_9MARC</name>
<reference evidence="3 4" key="1">
    <citation type="submission" date="2024-09" db="EMBL/GenBank/DDBJ databases">
        <title>Chromosome-scale assembly of Riccia sorocarpa.</title>
        <authorList>
            <person name="Paukszto L."/>
        </authorList>
    </citation>
    <scope>NUCLEOTIDE SEQUENCE [LARGE SCALE GENOMIC DNA]</scope>
    <source>
        <strain evidence="3">LP-2024</strain>
        <tissue evidence="3">Aerial parts of the thallus</tissue>
    </source>
</reference>
<dbReference type="AlphaFoldDB" id="A0ABD3I7Y8"/>
<gene>
    <name evidence="3" type="ORF">R1sor_017789</name>
</gene>
<evidence type="ECO:0000313" key="3">
    <source>
        <dbReference type="EMBL" id="KAL3699767.1"/>
    </source>
</evidence>
<feature type="compositionally biased region" description="Basic and acidic residues" evidence="2">
    <location>
        <begin position="186"/>
        <end position="200"/>
    </location>
</feature>
<dbReference type="PANTHER" id="PTHR35468">
    <property type="entry name" value="MYOSIN-LIKE PROTEIN"/>
    <property type="match status" value="1"/>
</dbReference>